<protein>
    <submittedName>
        <fullName evidence="3">Uncharacterized protein</fullName>
    </submittedName>
</protein>
<dbReference type="PANTHER" id="PTHR13102:SF0">
    <property type="entry name" value="NUCLEOLAR PROTEIN 9"/>
    <property type="match status" value="1"/>
</dbReference>
<feature type="region of interest" description="Disordered" evidence="2">
    <location>
        <begin position="55"/>
        <end position="79"/>
    </location>
</feature>
<proteinExistence type="predicted"/>
<keyword evidence="4" id="KW-1185">Reference proteome</keyword>
<dbReference type="Gene3D" id="1.25.10.10">
    <property type="entry name" value="Leucine-rich Repeat Variant"/>
    <property type="match status" value="1"/>
</dbReference>
<gene>
    <name evidence="3" type="ORF">J4Q44_G00190300</name>
</gene>
<dbReference type="GO" id="GO:0003723">
    <property type="term" value="F:RNA binding"/>
    <property type="evidence" value="ECO:0007669"/>
    <property type="project" value="InterPro"/>
</dbReference>
<accession>A0AAN8LRM9</accession>
<dbReference type="InterPro" id="IPR016024">
    <property type="entry name" value="ARM-type_fold"/>
</dbReference>
<dbReference type="GO" id="GO:0030686">
    <property type="term" value="C:90S preribosome"/>
    <property type="evidence" value="ECO:0007669"/>
    <property type="project" value="TreeGrafter"/>
</dbReference>
<dbReference type="InterPro" id="IPR011989">
    <property type="entry name" value="ARM-like"/>
</dbReference>
<dbReference type="GO" id="GO:0000480">
    <property type="term" value="P:endonucleolytic cleavage in 5'-ETS of tricistronic rRNA transcript (SSU-rRNA, 5.8S rRNA, LSU-rRNA)"/>
    <property type="evidence" value="ECO:0007669"/>
    <property type="project" value="TreeGrafter"/>
</dbReference>
<dbReference type="GO" id="GO:0005730">
    <property type="term" value="C:nucleolus"/>
    <property type="evidence" value="ECO:0007669"/>
    <property type="project" value="TreeGrafter"/>
</dbReference>
<dbReference type="GO" id="GO:0030688">
    <property type="term" value="C:preribosome, small subunit precursor"/>
    <property type="evidence" value="ECO:0007669"/>
    <property type="project" value="TreeGrafter"/>
</dbReference>
<evidence type="ECO:0000313" key="3">
    <source>
        <dbReference type="EMBL" id="KAK6310975.1"/>
    </source>
</evidence>
<dbReference type="PANTHER" id="PTHR13102">
    <property type="entry name" value="NUCLEOLAR PROTEIN 9"/>
    <property type="match status" value="1"/>
</dbReference>
<dbReference type="AlphaFoldDB" id="A0AAN8LRM9"/>
<sequence>MDVTRSVTLQQLLPLASPGQVGDVLAKLGGESGLEFKTVSCDKCGGHVVESALRQMPRWREKSTSEDKSATTEGDAETKGEDYGILEAQVLSLCCVVREHCVEFIRHTHGSHVARTLINVLAGCLVQPAPIQHAQV</sequence>
<keyword evidence="1" id="KW-0677">Repeat</keyword>
<dbReference type="InterPro" id="IPR040000">
    <property type="entry name" value="NOP9"/>
</dbReference>
<name>A0AAN8LRM9_9TELE</name>
<dbReference type="Proteomes" id="UP001356427">
    <property type="component" value="Unassembled WGS sequence"/>
</dbReference>
<dbReference type="GO" id="GO:0000472">
    <property type="term" value="P:endonucleolytic cleavage to generate mature 5'-end of SSU-rRNA from (SSU-rRNA, 5.8S rRNA, LSU-rRNA)"/>
    <property type="evidence" value="ECO:0007669"/>
    <property type="project" value="TreeGrafter"/>
</dbReference>
<comment type="caution">
    <text evidence="3">The sequence shown here is derived from an EMBL/GenBank/DDBJ whole genome shotgun (WGS) entry which is preliminary data.</text>
</comment>
<dbReference type="GO" id="GO:0000056">
    <property type="term" value="P:ribosomal small subunit export from nucleus"/>
    <property type="evidence" value="ECO:0007669"/>
    <property type="project" value="TreeGrafter"/>
</dbReference>
<dbReference type="InterPro" id="IPR001313">
    <property type="entry name" value="Pumilio_RNA-bd_rpt"/>
</dbReference>
<dbReference type="SUPFAM" id="SSF48371">
    <property type="entry name" value="ARM repeat"/>
    <property type="match status" value="1"/>
</dbReference>
<reference evidence="3 4" key="1">
    <citation type="submission" date="2021-04" db="EMBL/GenBank/DDBJ databases">
        <authorList>
            <person name="De Guttry C."/>
            <person name="Zahm M."/>
            <person name="Klopp C."/>
            <person name="Cabau C."/>
            <person name="Louis A."/>
            <person name="Berthelot C."/>
            <person name="Parey E."/>
            <person name="Roest Crollius H."/>
            <person name="Montfort J."/>
            <person name="Robinson-Rechavi M."/>
            <person name="Bucao C."/>
            <person name="Bouchez O."/>
            <person name="Gislard M."/>
            <person name="Lluch J."/>
            <person name="Milhes M."/>
            <person name="Lampietro C."/>
            <person name="Lopez Roques C."/>
            <person name="Donnadieu C."/>
            <person name="Braasch I."/>
            <person name="Desvignes T."/>
            <person name="Postlethwait J."/>
            <person name="Bobe J."/>
            <person name="Wedekind C."/>
            <person name="Guiguen Y."/>
        </authorList>
    </citation>
    <scope>NUCLEOTIDE SEQUENCE [LARGE SCALE GENOMIC DNA]</scope>
    <source>
        <strain evidence="3">Cs_M1</strain>
        <tissue evidence="3">Blood</tissue>
    </source>
</reference>
<evidence type="ECO:0000256" key="1">
    <source>
        <dbReference type="ARBA" id="ARBA00022737"/>
    </source>
</evidence>
<organism evidence="3 4">
    <name type="scientific">Coregonus suidteri</name>
    <dbReference type="NCBI Taxonomy" id="861788"/>
    <lineage>
        <taxon>Eukaryota</taxon>
        <taxon>Metazoa</taxon>
        <taxon>Chordata</taxon>
        <taxon>Craniata</taxon>
        <taxon>Vertebrata</taxon>
        <taxon>Euteleostomi</taxon>
        <taxon>Actinopterygii</taxon>
        <taxon>Neopterygii</taxon>
        <taxon>Teleostei</taxon>
        <taxon>Protacanthopterygii</taxon>
        <taxon>Salmoniformes</taxon>
        <taxon>Salmonidae</taxon>
        <taxon>Coregoninae</taxon>
        <taxon>Coregonus</taxon>
    </lineage>
</organism>
<dbReference type="Pfam" id="PF22493">
    <property type="entry name" value="PUF_NOP9"/>
    <property type="match status" value="1"/>
</dbReference>
<dbReference type="GO" id="GO:0000447">
    <property type="term" value="P:endonucleolytic cleavage in ITS1 to separate SSU-rRNA from 5.8S rRNA and LSU-rRNA from tricistronic rRNA transcript (SSU-rRNA, 5.8S rRNA, LSU-rRNA)"/>
    <property type="evidence" value="ECO:0007669"/>
    <property type="project" value="TreeGrafter"/>
</dbReference>
<evidence type="ECO:0000313" key="4">
    <source>
        <dbReference type="Proteomes" id="UP001356427"/>
    </source>
</evidence>
<dbReference type="EMBL" id="JAGTTL010000016">
    <property type="protein sequence ID" value="KAK6310975.1"/>
    <property type="molecule type" value="Genomic_DNA"/>
</dbReference>
<evidence type="ECO:0000256" key="2">
    <source>
        <dbReference type="SAM" id="MobiDB-lite"/>
    </source>
</evidence>
<feature type="compositionally biased region" description="Basic and acidic residues" evidence="2">
    <location>
        <begin position="58"/>
        <end position="79"/>
    </location>
</feature>